<dbReference type="GO" id="GO:0003677">
    <property type="term" value="F:DNA binding"/>
    <property type="evidence" value="ECO:0007669"/>
    <property type="project" value="UniProtKB-KW"/>
</dbReference>
<dbReference type="EMBL" id="KA645754">
    <property type="protein sequence ID" value="AFP60383.1"/>
    <property type="molecule type" value="mRNA"/>
</dbReference>
<evidence type="ECO:0000256" key="5">
    <source>
        <dbReference type="ARBA" id="ARBA00053627"/>
    </source>
</evidence>
<feature type="compositionally biased region" description="Basic and acidic residues" evidence="8">
    <location>
        <begin position="503"/>
        <end position="512"/>
    </location>
</feature>
<dbReference type="SUPFAM" id="SSF46785">
    <property type="entry name" value="Winged helix' DNA-binding domain"/>
    <property type="match status" value="1"/>
</dbReference>
<feature type="compositionally biased region" description="Polar residues" evidence="8">
    <location>
        <begin position="567"/>
        <end position="588"/>
    </location>
</feature>
<keyword evidence="7" id="KW-0805">Transcription regulation</keyword>
<dbReference type="InterPro" id="IPR012976">
    <property type="entry name" value="NOSIC"/>
</dbReference>
<dbReference type="Pfam" id="PF05793">
    <property type="entry name" value="TFIIF_alpha"/>
    <property type="match status" value="1"/>
</dbReference>
<dbReference type="VEuPathDB" id="VectorBase:MDOA000965"/>
<dbReference type="Pfam" id="PF01798">
    <property type="entry name" value="Nop"/>
    <property type="match status" value="1"/>
</dbReference>
<dbReference type="SMART" id="SM00931">
    <property type="entry name" value="NOSIC"/>
    <property type="match status" value="1"/>
</dbReference>
<dbReference type="InterPro" id="IPR012974">
    <property type="entry name" value="NOP58/56_N"/>
</dbReference>
<dbReference type="InterPro" id="IPR036390">
    <property type="entry name" value="WH_DNA-bd_sf"/>
</dbReference>
<evidence type="ECO:0000256" key="4">
    <source>
        <dbReference type="ARBA" id="ARBA00023242"/>
    </source>
</evidence>
<dbReference type="FunFam" id="1.10.246.90:FF:000001">
    <property type="entry name" value="Nucleolar protein 56"/>
    <property type="match status" value="1"/>
</dbReference>
<feature type="domain" description="Nop" evidence="9">
    <location>
        <begin position="293"/>
        <end position="411"/>
    </location>
</feature>
<feature type="region of interest" description="Disordered" evidence="8">
    <location>
        <begin position="441"/>
        <end position="588"/>
    </location>
</feature>
<reference evidence="10" key="1">
    <citation type="submission" date="2012-08" db="EMBL/GenBank/DDBJ databases">
        <title>Transcriptome of adult Musca domestica launches a platform for comparative house fly gene expression and characterization of differential gene expression among resistant and susceptible house flies.</title>
        <authorList>
            <person name="Liu N."/>
            <person name="Zhang L."/>
            <person name="Li M."/>
            <person name="Reid W."/>
        </authorList>
    </citation>
    <scope>NUCLEOTIDE SEQUENCE</scope>
    <source>
        <strain evidence="10">ALHF</strain>
        <tissue evidence="10">Whole body</tissue>
    </source>
</reference>
<evidence type="ECO:0000256" key="8">
    <source>
        <dbReference type="SAM" id="MobiDB-lite"/>
    </source>
</evidence>
<evidence type="ECO:0000313" key="10">
    <source>
        <dbReference type="EMBL" id="AFP60383.1"/>
    </source>
</evidence>
<dbReference type="FunFam" id="1.10.287.4070:FF:000002">
    <property type="entry name" value="Nucleolar protein 56"/>
    <property type="match status" value="1"/>
</dbReference>
<dbReference type="GO" id="GO:0006367">
    <property type="term" value="P:transcription initiation at RNA polymerase II promoter"/>
    <property type="evidence" value="ECO:0007669"/>
    <property type="project" value="InterPro"/>
</dbReference>
<protein>
    <recommendedName>
        <fullName evidence="7">Transcription initiation factor IIF subunit alpha</fullName>
    </recommendedName>
</protein>
<evidence type="ECO:0000256" key="2">
    <source>
        <dbReference type="ARBA" id="ARBA00009211"/>
    </source>
</evidence>
<accession>T1PAM4</accession>
<dbReference type="Gene3D" id="1.10.287.4070">
    <property type="match status" value="1"/>
</dbReference>
<dbReference type="InterPro" id="IPR002687">
    <property type="entry name" value="Nop_dom"/>
</dbReference>
<dbReference type="AlphaFoldDB" id="T1PAM4"/>
<feature type="compositionally biased region" description="Polar residues" evidence="8">
    <location>
        <begin position="535"/>
        <end position="552"/>
    </location>
</feature>
<feature type="compositionally biased region" description="Basic residues" evidence="8">
    <location>
        <begin position="492"/>
        <end position="502"/>
    </location>
</feature>
<comment type="similarity">
    <text evidence="7">Belongs to the TFIIF alpha subunit family.</text>
</comment>
<dbReference type="Gene3D" id="1.10.246.90">
    <property type="entry name" value="Nop domain"/>
    <property type="match status" value="1"/>
</dbReference>
<dbReference type="InterPro" id="IPR008851">
    <property type="entry name" value="TFIIF-alpha"/>
</dbReference>
<keyword evidence="4 7" id="KW-0539">Nucleus</keyword>
<dbReference type="PROSITE" id="PS51358">
    <property type="entry name" value="NOP"/>
    <property type="match status" value="1"/>
</dbReference>
<dbReference type="GO" id="GO:0031428">
    <property type="term" value="C:box C/D methylation guide snoRNP complex"/>
    <property type="evidence" value="ECO:0007669"/>
    <property type="project" value="InterPro"/>
</dbReference>
<evidence type="ECO:0000256" key="3">
    <source>
        <dbReference type="ARBA" id="ARBA00022517"/>
    </source>
</evidence>
<dbReference type="GO" id="GO:0032040">
    <property type="term" value="C:small-subunit processome"/>
    <property type="evidence" value="ECO:0007669"/>
    <property type="project" value="InterPro"/>
</dbReference>
<proteinExistence type="evidence at transcript level"/>
<feature type="compositionally biased region" description="Basic residues" evidence="8">
    <location>
        <begin position="444"/>
        <end position="453"/>
    </location>
</feature>
<dbReference type="InterPro" id="IPR042239">
    <property type="entry name" value="Nop_C"/>
</dbReference>
<sequence>MSQLYVLYEHAAGYALFSVKEFEEVSMFLPQVESSVTDLAKFNSIVKLAGFAPFKTAIAALENINAISEGIVPQDLLVFLDDFFSKLKKKKCQLGIADAKLGAAITEAIGVQCSHFGVVPEILRGIRFHFHKLIKGFTDKSAGIAQLGLGHSYSRAKVKFNVHRSDNMIIQSIALLDQLDKDVNTFSMRIREWYSYHFPELVKIVPDNYIYAKAAKFIKDRKTLTQDKLEELEEIVMDSAKAQAIIDAAKMSMGMDISIVDLMNIELFAERVVKLSEYRKKLSTYLHNKMQCVAPNLQSLIGDQVGARLISHAGSLTNLAKYPASTVQILGAEKALFRALKTRSNTPKYGLLYHSSFIGRAGLKNKGRISRFLANKCSIASRIDCFLEQPTAVFGETLKQQVEERLKFYESGEVPRKNIEVMKEAIGLAAIEAPLKITDENQSQKKKNKKKKRKLEEEAVNGNGVAAEANGGAEEAAAEEPAAENGGDGEPKKKKKKKKNKNKAKDVKKDSSSDFSSDSSDSEAESKLKKKGNSKPPSKQNSRSATPTFNNDANKRKLNSMPGDLTASENSNSPINTPSKRPKTESLTTSLPSTFAGVVNTNNKDEYGITEEAVRRYLMRKPMTATELLTKFKNKKTGVSSDRLVETMTQILKKINPVKQTIQGKMYLSIKVNK</sequence>
<dbReference type="InterPro" id="IPR036070">
    <property type="entry name" value="Nop_dom_sf"/>
</dbReference>
<evidence type="ECO:0000259" key="9">
    <source>
        <dbReference type="PROSITE" id="PS51358"/>
    </source>
</evidence>
<evidence type="ECO:0000256" key="7">
    <source>
        <dbReference type="RuleBase" id="RU366044"/>
    </source>
</evidence>
<dbReference type="VEuPathDB" id="VectorBase:MDOMA2_011904"/>
<dbReference type="Gene3D" id="1.10.10.10">
    <property type="entry name" value="Winged helix-like DNA-binding domain superfamily/Winged helix DNA-binding domain"/>
    <property type="match status" value="1"/>
</dbReference>
<keyword evidence="3" id="KW-0690">Ribosome biogenesis</keyword>
<dbReference type="InterPro" id="IPR045056">
    <property type="entry name" value="Nop56/Nop58"/>
</dbReference>
<dbReference type="VEuPathDB" id="VectorBase:MDOA011868"/>
<comment type="similarity">
    <text evidence="2">Belongs to the NOP5/NOP56 family.</text>
</comment>
<dbReference type="VEuPathDB" id="VectorBase:MDOMA2_014890"/>
<feature type="compositionally biased region" description="Low complexity" evidence="8">
    <location>
        <begin position="460"/>
        <end position="475"/>
    </location>
</feature>
<comment type="subunit">
    <text evidence="6">Part of a large pre-ribosomal ribonucleoprotein (RNP) complex, that consists of at least 62 ribosomal proteins, 45 nonribosomal proteins and both pre-rRNA and mature rRNA species. Within this complex directly interacts with TCOF1 in an RNA-independent manner. Core component of box C/D small nucleolar ribonucleoprotein (snoRNP) particles; the core proteins SNU13, NOP56, NOP58 and FBL or FBLL1 assemble stepwise onto the snoRNA. Interacts with NOP1 and NOP58. Interacts with NUFIP1, RUVBL1 and RUVBL2; RUVBL1:RUVBL2 seem to bridge the association of NOP56 with NUFIP1. Part of the small subunit (SSU) processome, composed of more than 70 proteins and the RNA chaperone small nucleolar RNA (snoRNA) U3. Interacts with NOP2 and FBL.</text>
</comment>
<dbReference type="SUPFAM" id="SSF89124">
    <property type="entry name" value="Nop domain"/>
    <property type="match status" value="1"/>
</dbReference>
<evidence type="ECO:0000256" key="6">
    <source>
        <dbReference type="ARBA" id="ARBA00064370"/>
    </source>
</evidence>
<name>T1PAM4_MUSDO</name>
<dbReference type="GO" id="GO:0032968">
    <property type="term" value="P:positive regulation of transcription elongation by RNA polymerase II"/>
    <property type="evidence" value="ECO:0007669"/>
    <property type="project" value="InterPro"/>
</dbReference>
<keyword evidence="7" id="KW-0238">DNA-binding</keyword>
<comment type="function">
    <text evidence="7">TFIIF is a general transcription initiation factor that binds to RNA polymerase II and helps to recruit it to the initiation complex in collaboration with TFIIB. It promotes transcription elongation.</text>
</comment>
<organism evidence="10">
    <name type="scientific">Musca domestica</name>
    <name type="common">House fly</name>
    <dbReference type="NCBI Taxonomy" id="7370"/>
    <lineage>
        <taxon>Eukaryota</taxon>
        <taxon>Metazoa</taxon>
        <taxon>Ecdysozoa</taxon>
        <taxon>Arthropoda</taxon>
        <taxon>Hexapoda</taxon>
        <taxon>Insecta</taxon>
        <taxon>Pterygota</taxon>
        <taxon>Neoptera</taxon>
        <taxon>Endopterygota</taxon>
        <taxon>Diptera</taxon>
        <taxon>Brachycera</taxon>
        <taxon>Muscomorpha</taxon>
        <taxon>Muscoidea</taxon>
        <taxon>Muscidae</taxon>
        <taxon>Musca</taxon>
    </lineage>
</organism>
<dbReference type="GO" id="GO:0042254">
    <property type="term" value="P:ribosome biogenesis"/>
    <property type="evidence" value="ECO:0007669"/>
    <property type="project" value="UniProtKB-KW"/>
</dbReference>
<dbReference type="Pfam" id="PF08156">
    <property type="entry name" value="NOP5NT"/>
    <property type="match status" value="1"/>
</dbReference>
<dbReference type="GO" id="GO:0030515">
    <property type="term" value="F:snoRNA binding"/>
    <property type="evidence" value="ECO:0007669"/>
    <property type="project" value="InterPro"/>
</dbReference>
<dbReference type="PANTHER" id="PTHR10894:SF0">
    <property type="entry name" value="NUCLEOLAR PROTEIN 56"/>
    <property type="match status" value="1"/>
</dbReference>
<comment type="function">
    <text evidence="5">Involved in the early to middle stages of 60S ribosomal subunit biogenesis. Required for the biogenesis of box C/D snoRNAs such U3, U8 and U14 snoRNAs. Part of the small subunit (SSU) processome, first precursor of the small eukaryotic ribosomal subunit. During the assembly of the SSU processome in the nucleolus, many ribosome biogenesis factors, an RNA chaperone and ribosomal proteins associate with the nascent pre-rRNA and work in concert to generate RNA folding, modifications, rearrangements and cleavage as well as targeted degradation of pre-ribosomal RNA by the RNA exosome. Core component of box C/D small nucleolar ribonucleoprotein (snoRNP) complexes that function in methylation of multiple sites on ribosomal RNAs (rRNAs) and messenger RNAs (mRNAs).</text>
</comment>
<dbReference type="InterPro" id="IPR036388">
    <property type="entry name" value="WH-like_DNA-bd_sf"/>
</dbReference>
<dbReference type="PANTHER" id="PTHR10894">
    <property type="entry name" value="NUCLEOLAR PROTEIN 5 NUCLEOLAR PROTEIN NOP5 NOP58"/>
    <property type="match status" value="1"/>
</dbReference>
<evidence type="ECO:0000256" key="1">
    <source>
        <dbReference type="ARBA" id="ARBA00004604"/>
    </source>
</evidence>
<comment type="subcellular location">
    <subcellularLocation>
        <location evidence="1">Nucleus</location>
        <location evidence="1">Nucleolus</location>
    </subcellularLocation>
</comment>
<keyword evidence="7" id="KW-0804">Transcription</keyword>